<keyword evidence="1" id="KW-0472">Membrane</keyword>
<dbReference type="NCBIfam" id="TIGR00254">
    <property type="entry name" value="GGDEF"/>
    <property type="match status" value="1"/>
</dbReference>
<dbReference type="InterPro" id="IPR050469">
    <property type="entry name" value="Diguanylate_Cyclase"/>
</dbReference>
<feature type="domain" description="GGDEF" evidence="2">
    <location>
        <begin position="350"/>
        <end position="475"/>
    </location>
</feature>
<keyword evidence="1" id="KW-1133">Transmembrane helix</keyword>
<feature type="transmembrane region" description="Helical" evidence="1">
    <location>
        <begin position="291"/>
        <end position="313"/>
    </location>
</feature>
<dbReference type="SMART" id="SM00267">
    <property type="entry name" value="GGDEF"/>
    <property type="match status" value="1"/>
</dbReference>
<organism evidence="3">
    <name type="scientific">Lacrimispora sp. BS-2</name>
    <dbReference type="NCBI Taxonomy" id="3151850"/>
    <lineage>
        <taxon>Bacteria</taxon>
        <taxon>Bacillati</taxon>
        <taxon>Bacillota</taxon>
        <taxon>Clostridia</taxon>
        <taxon>Lachnospirales</taxon>
        <taxon>Lachnospiraceae</taxon>
        <taxon>Lacrimispora</taxon>
    </lineage>
</organism>
<dbReference type="PANTHER" id="PTHR45138">
    <property type="entry name" value="REGULATORY COMPONENTS OF SENSORY TRANSDUCTION SYSTEM"/>
    <property type="match status" value="1"/>
</dbReference>
<name>A0AAU7PS48_9FIRM</name>
<accession>A0AAU7PS48</accession>
<dbReference type="RefSeq" id="WP_349946998.1">
    <property type="nucleotide sequence ID" value="NZ_CP157940.1"/>
</dbReference>
<dbReference type="GO" id="GO:0052621">
    <property type="term" value="F:diguanylate cyclase activity"/>
    <property type="evidence" value="ECO:0007669"/>
    <property type="project" value="UniProtKB-EC"/>
</dbReference>
<reference evidence="3" key="1">
    <citation type="submission" date="2024-06" db="EMBL/GenBank/DDBJ databases">
        <title>Lacrimispora cavernae sp. nov., a novel anaerobe isolated from bat guano pile inside a cave.</title>
        <authorList>
            <person name="Miller S.L."/>
            <person name="Lu N."/>
            <person name="King J."/>
            <person name="Sankaranarayanan K."/>
            <person name="Lawson P.A."/>
        </authorList>
    </citation>
    <scope>NUCLEOTIDE SEQUENCE</scope>
    <source>
        <strain evidence="3">BS-2</strain>
    </source>
</reference>
<dbReference type="Pfam" id="PF00990">
    <property type="entry name" value="GGDEF"/>
    <property type="match status" value="1"/>
</dbReference>
<proteinExistence type="predicted"/>
<dbReference type="Gene3D" id="3.30.70.270">
    <property type="match status" value="1"/>
</dbReference>
<dbReference type="EMBL" id="CP157940">
    <property type="protein sequence ID" value="XBS54376.1"/>
    <property type="molecule type" value="Genomic_DNA"/>
</dbReference>
<dbReference type="Gene3D" id="3.30.450.20">
    <property type="entry name" value="PAS domain"/>
    <property type="match status" value="1"/>
</dbReference>
<evidence type="ECO:0000259" key="2">
    <source>
        <dbReference type="PROSITE" id="PS50887"/>
    </source>
</evidence>
<evidence type="ECO:0000256" key="1">
    <source>
        <dbReference type="SAM" id="Phobius"/>
    </source>
</evidence>
<sequence>MMTDREKDRYSVRVMTLFGLVVSVIMGIFALNIYYFREVEQSLAEQAYQDLKRENDEASAYLQRIIRERFEMLEVFSAYSDMPEGTEKEKWQEKTEAFKREGLRFGISDGQGIMYYGNNKSQDVSARIDYQRALKGENSVFRLPPEDFNGLGGIVLTVPVIRGDRAEGAACMEYTSEELGKYLNSVEPGPNGASLVFTKSGELVIPFPGYENYANIFDILKTMEFREGQSLEQMEKTVESGSSGYATYYQGGSRKLLSYQPAGVEDWMVASLVEVEGYDSVLYKIRRRSDIFIASSAAMVACTVFLLICIIYLRKKETKQAQKDYLTGVYTRETARKLVEQRMKGGGKKRFYACMFLDIDDFKKINDTFGHHKGDLVLTQAGRILSACTREEDVIVRFGGDEFCVWLYGLGGRKQPETIARRILNAFHASGTIHASIGITLVGENETEYDAILRRADQALYQAKRKGKNQFTFQL</sequence>
<dbReference type="AlphaFoldDB" id="A0AAU7PS48"/>
<dbReference type="InterPro" id="IPR029787">
    <property type="entry name" value="Nucleotide_cyclase"/>
</dbReference>
<evidence type="ECO:0000313" key="3">
    <source>
        <dbReference type="EMBL" id="XBS54376.1"/>
    </source>
</evidence>
<dbReference type="InterPro" id="IPR000160">
    <property type="entry name" value="GGDEF_dom"/>
</dbReference>
<keyword evidence="3" id="KW-0548">Nucleotidyltransferase</keyword>
<keyword evidence="3" id="KW-0808">Transferase</keyword>
<dbReference type="PROSITE" id="PS50887">
    <property type="entry name" value="GGDEF"/>
    <property type="match status" value="1"/>
</dbReference>
<dbReference type="InterPro" id="IPR043128">
    <property type="entry name" value="Rev_trsase/Diguanyl_cyclase"/>
</dbReference>
<protein>
    <submittedName>
        <fullName evidence="3">Diguanylate cyclase</fullName>
        <ecNumber evidence="3">2.7.7.65</ecNumber>
    </submittedName>
</protein>
<dbReference type="SUPFAM" id="SSF55073">
    <property type="entry name" value="Nucleotide cyclase"/>
    <property type="match status" value="1"/>
</dbReference>
<dbReference type="PANTHER" id="PTHR45138:SF9">
    <property type="entry name" value="DIGUANYLATE CYCLASE DGCM-RELATED"/>
    <property type="match status" value="1"/>
</dbReference>
<feature type="transmembrane region" description="Helical" evidence="1">
    <location>
        <begin position="12"/>
        <end position="36"/>
    </location>
</feature>
<dbReference type="EC" id="2.7.7.65" evidence="3"/>
<gene>
    <name evidence="3" type="ORF">ABFV83_00905</name>
</gene>
<keyword evidence="1" id="KW-0812">Transmembrane</keyword>
<dbReference type="CDD" id="cd01949">
    <property type="entry name" value="GGDEF"/>
    <property type="match status" value="1"/>
</dbReference>